<evidence type="ECO:0000313" key="2">
    <source>
        <dbReference type="WBParaSite" id="PS1159_v2.g22497.t1"/>
    </source>
</evidence>
<sequence>MAQQVPKKAEFDKLNDALKNCLQHTQKIRDIVSTSQPFKEVSGDRIKNQFVIKQLEDQINSLNAYYDSIEKAARELPDSTKMEIENNISLTSFHQFVKDSFGGGDDKNDKFFNAAIEGANYMEYMTNYGKYVGEFLPSIGQKFKSIYETEIDLPNTDYEIDNIQKRFEKIFIECIREANRKAAQQKTYKFSEKFLERGTLRAIIDIQLLSKSDTRALLLVNNGQVDFVNIYANNEGFKYFDGKMKMVDVYAPSKSEMYKNLTQLINNQLQIFYQGQMKRHDDKNTSMSFVINYIITLLLKTNQAVASKCKICDKYLRNDLPPLHIDFRHKAFIHPECR</sequence>
<protein>
    <submittedName>
        <fullName evidence="2">Uncharacterized protein</fullName>
    </submittedName>
</protein>
<dbReference type="WBParaSite" id="PS1159_v2.g22497.t1">
    <property type="protein sequence ID" value="PS1159_v2.g22497.t1"/>
    <property type="gene ID" value="PS1159_v2.g22497"/>
</dbReference>
<proteinExistence type="predicted"/>
<evidence type="ECO:0000313" key="1">
    <source>
        <dbReference type="Proteomes" id="UP000887580"/>
    </source>
</evidence>
<reference evidence="2" key="1">
    <citation type="submission" date="2022-11" db="UniProtKB">
        <authorList>
            <consortium name="WormBaseParasite"/>
        </authorList>
    </citation>
    <scope>IDENTIFICATION</scope>
</reference>
<dbReference type="Proteomes" id="UP000887580">
    <property type="component" value="Unplaced"/>
</dbReference>
<name>A0AC35G1Q8_9BILA</name>
<organism evidence="1 2">
    <name type="scientific">Panagrolaimus sp. PS1159</name>
    <dbReference type="NCBI Taxonomy" id="55785"/>
    <lineage>
        <taxon>Eukaryota</taxon>
        <taxon>Metazoa</taxon>
        <taxon>Ecdysozoa</taxon>
        <taxon>Nematoda</taxon>
        <taxon>Chromadorea</taxon>
        <taxon>Rhabditida</taxon>
        <taxon>Tylenchina</taxon>
        <taxon>Panagrolaimomorpha</taxon>
        <taxon>Panagrolaimoidea</taxon>
        <taxon>Panagrolaimidae</taxon>
        <taxon>Panagrolaimus</taxon>
    </lineage>
</organism>
<accession>A0AC35G1Q8</accession>